<name>A0A2Z2HJN9_9ARCH</name>
<reference evidence="1 2" key="1">
    <citation type="journal article" date="2017" name="Environ. Microbiol.">
        <title>Genome and epigenome of a novel marine Thaumarchaeota strain suggest viral infection, phosphorothioation DNA modification and multiple restriction systems.</title>
        <authorList>
            <person name="Ahlgren N.A."/>
            <person name="Chen Y."/>
            <person name="Needham D.M."/>
            <person name="Parada A.E."/>
            <person name="Sachdeva R."/>
            <person name="Trinh V."/>
            <person name="Chen T."/>
            <person name="Fuhrman J.A."/>
        </authorList>
    </citation>
    <scope>NUCLEOTIDE SEQUENCE [LARGE SCALE GENOMIC DNA]</scope>
    <source>
        <strain evidence="1 2">SPOT01</strain>
    </source>
</reference>
<protein>
    <submittedName>
        <fullName evidence="1">Uncharacterized protein</fullName>
    </submittedName>
</protein>
<organism evidence="1 2">
    <name type="scientific">Candidatus Nitrosomarinus catalinensis</name>
    <dbReference type="NCBI Taxonomy" id="1898749"/>
    <lineage>
        <taxon>Archaea</taxon>
        <taxon>Nitrososphaerota</taxon>
        <taxon>Nitrososphaeria</taxon>
        <taxon>Nitrosopumilales</taxon>
        <taxon>Nitrosopumilaceae</taxon>
        <taxon>Candidatus Nitrosomarinus</taxon>
    </lineage>
</organism>
<keyword evidence="2" id="KW-1185">Reference proteome</keyword>
<dbReference type="Proteomes" id="UP000249949">
    <property type="component" value="Chromosome"/>
</dbReference>
<sequence>MSEKIWLGGIYLREEGGYKIILKSLIHYKKRLQTIHASPEVKQAAAMFAPVLQSQAKKRIPMIESTKENIEKFLLDPKSTESLEQNLEIMEKALECRKSDIEKAESTSEDYFIKLIKDVEESKKDIPDIDNALLKIKAYTE</sequence>
<proteinExistence type="predicted"/>
<evidence type="ECO:0000313" key="2">
    <source>
        <dbReference type="Proteomes" id="UP000249949"/>
    </source>
</evidence>
<dbReference type="KEGG" id="nct:NMSP_0701"/>
<dbReference type="OrthoDB" id="11646at2157"/>
<dbReference type="AlphaFoldDB" id="A0A2Z2HJN9"/>
<dbReference type="EMBL" id="CP021324">
    <property type="protein sequence ID" value="ARS64322.1"/>
    <property type="molecule type" value="Genomic_DNA"/>
</dbReference>
<accession>A0A2Z2HJN9</accession>
<dbReference type="RefSeq" id="WP_086907449.1">
    <property type="nucleotide sequence ID" value="NZ_CP021324.1"/>
</dbReference>
<gene>
    <name evidence="1" type="ORF">NMSP_0701</name>
</gene>
<evidence type="ECO:0000313" key="1">
    <source>
        <dbReference type="EMBL" id="ARS64322.1"/>
    </source>
</evidence>
<dbReference type="GeneID" id="32901183"/>